<dbReference type="SUPFAM" id="SSF46785">
    <property type="entry name" value="Winged helix' DNA-binding domain"/>
    <property type="match status" value="1"/>
</dbReference>
<dbReference type="GO" id="GO:0003700">
    <property type="term" value="F:DNA-binding transcription factor activity"/>
    <property type="evidence" value="ECO:0007669"/>
    <property type="project" value="InterPro"/>
</dbReference>
<evidence type="ECO:0000256" key="3">
    <source>
        <dbReference type="ARBA" id="ARBA00023015"/>
    </source>
</evidence>
<reference evidence="8" key="1">
    <citation type="submission" date="2018-05" db="EMBL/GenBank/DDBJ databases">
        <title>Azospirillum thermophila sp. nov., a novel isolated from hot spring.</title>
        <authorList>
            <person name="Zhao Z."/>
        </authorList>
    </citation>
    <scope>NUCLEOTIDE SEQUENCE [LARGE SCALE GENOMIC DNA]</scope>
    <source>
        <strain evidence="8">CFH 70021</strain>
    </source>
</reference>
<keyword evidence="5" id="KW-0804">Transcription</keyword>
<feature type="domain" description="HTH gntR-type" evidence="6">
    <location>
        <begin position="17"/>
        <end position="85"/>
    </location>
</feature>
<dbReference type="KEGG" id="azz:DEW08_19090"/>
<dbReference type="InterPro" id="IPR036390">
    <property type="entry name" value="WH_DNA-bd_sf"/>
</dbReference>
<dbReference type="RefSeq" id="WP_109330266.1">
    <property type="nucleotide sequence ID" value="NZ_CP029354.1"/>
</dbReference>
<keyword evidence="8" id="KW-1185">Reference proteome</keyword>
<dbReference type="PROSITE" id="PS50949">
    <property type="entry name" value="HTH_GNTR"/>
    <property type="match status" value="1"/>
</dbReference>
<dbReference type="InterPro" id="IPR000524">
    <property type="entry name" value="Tscrpt_reg_HTH_GntR"/>
</dbReference>
<evidence type="ECO:0000259" key="6">
    <source>
        <dbReference type="PROSITE" id="PS50949"/>
    </source>
</evidence>
<evidence type="ECO:0000256" key="2">
    <source>
        <dbReference type="ARBA" id="ARBA00022898"/>
    </source>
</evidence>
<evidence type="ECO:0000256" key="5">
    <source>
        <dbReference type="ARBA" id="ARBA00023163"/>
    </source>
</evidence>
<dbReference type="InterPro" id="IPR015422">
    <property type="entry name" value="PyrdxlP-dep_Trfase_small"/>
</dbReference>
<dbReference type="AlphaFoldDB" id="A0A2S2CUQ4"/>
<sequence>MQSGRTAWLPDIAGKDKPVYLAIADRIAEDIRDGRLVPGQRLPPQRTLAGQLGLDFTTISRAYAEARRRGLLDARVGQGTFVRAADSPAATAIATATAAAERAEDGGFIDMTMNQPPLPEQPELLDRVRRGMVQAAAEADLRSLLRYPDMAAGSRDRAAGLRWLGRRLPGLTAERLVVCPGTQSALLALLTLLARPGDTVCAEALTYPGFKAAARQLGLTVAGVPLDERGLDPDALREAFRRHRPKALYCTPTLHNPTTATMDAERRQAVAALAREHGVPVIEDDIYGVLPTAAEPPIAALAPDMTFHLAGLAKCVAPGLRITYVAAPDARQAARLAGAQRATVLATPPLLAAVATRWVEDGTAGLMLDAIRTEAAARQRLAAALLPAGHALAHPEGFHLWLRLPPPWTRGEFATHLHAHGIAAVPSDAFAVAGPGSAPGPGAPPEALRICLGAPNGREETRRMLGILADALDQTPAMAGVVI</sequence>
<dbReference type="GO" id="GO:0003677">
    <property type="term" value="F:DNA binding"/>
    <property type="evidence" value="ECO:0007669"/>
    <property type="project" value="UniProtKB-KW"/>
</dbReference>
<evidence type="ECO:0000313" key="7">
    <source>
        <dbReference type="EMBL" id="AWK88218.1"/>
    </source>
</evidence>
<evidence type="ECO:0000256" key="1">
    <source>
        <dbReference type="ARBA" id="ARBA00005384"/>
    </source>
</evidence>
<dbReference type="Proteomes" id="UP000245629">
    <property type="component" value="Chromosome 3"/>
</dbReference>
<dbReference type="Pfam" id="PF00155">
    <property type="entry name" value="Aminotran_1_2"/>
    <property type="match status" value="1"/>
</dbReference>
<name>A0A2S2CUQ4_9PROT</name>
<dbReference type="InterPro" id="IPR015421">
    <property type="entry name" value="PyrdxlP-dep_Trfase_major"/>
</dbReference>
<dbReference type="InterPro" id="IPR036388">
    <property type="entry name" value="WH-like_DNA-bd_sf"/>
</dbReference>
<evidence type="ECO:0000313" key="8">
    <source>
        <dbReference type="Proteomes" id="UP000245629"/>
    </source>
</evidence>
<keyword evidence="3" id="KW-0805">Transcription regulation</keyword>
<dbReference type="GO" id="GO:0030170">
    <property type="term" value="F:pyridoxal phosphate binding"/>
    <property type="evidence" value="ECO:0007669"/>
    <property type="project" value="InterPro"/>
</dbReference>
<dbReference type="PANTHER" id="PTHR46577">
    <property type="entry name" value="HTH-TYPE TRANSCRIPTIONAL REGULATORY PROTEIN GABR"/>
    <property type="match status" value="1"/>
</dbReference>
<dbReference type="InterPro" id="IPR004839">
    <property type="entry name" value="Aminotransferase_I/II_large"/>
</dbReference>
<gene>
    <name evidence="7" type="ORF">DEW08_19090</name>
</gene>
<evidence type="ECO:0000256" key="4">
    <source>
        <dbReference type="ARBA" id="ARBA00023125"/>
    </source>
</evidence>
<dbReference type="Gene3D" id="3.40.640.10">
    <property type="entry name" value="Type I PLP-dependent aspartate aminotransferase-like (Major domain)"/>
    <property type="match status" value="1"/>
</dbReference>
<dbReference type="OrthoDB" id="9804020at2"/>
<keyword evidence="2" id="KW-0663">Pyridoxal phosphate</keyword>
<dbReference type="Gene3D" id="1.10.10.10">
    <property type="entry name" value="Winged helix-like DNA-binding domain superfamily/Winged helix DNA-binding domain"/>
    <property type="match status" value="1"/>
</dbReference>
<dbReference type="EMBL" id="CP029354">
    <property type="protein sequence ID" value="AWK88218.1"/>
    <property type="molecule type" value="Genomic_DNA"/>
</dbReference>
<proteinExistence type="inferred from homology"/>
<protein>
    <submittedName>
        <fullName evidence="7">GntR family transcriptional regulator</fullName>
    </submittedName>
</protein>
<comment type="similarity">
    <text evidence="1">In the C-terminal section; belongs to the class-I pyridoxal-phosphate-dependent aminotransferase family.</text>
</comment>
<dbReference type="SUPFAM" id="SSF53383">
    <property type="entry name" value="PLP-dependent transferases"/>
    <property type="match status" value="1"/>
</dbReference>
<dbReference type="CDD" id="cd00609">
    <property type="entry name" value="AAT_like"/>
    <property type="match status" value="1"/>
</dbReference>
<dbReference type="Gene3D" id="3.90.1150.10">
    <property type="entry name" value="Aspartate Aminotransferase, domain 1"/>
    <property type="match status" value="1"/>
</dbReference>
<dbReference type="PANTHER" id="PTHR46577:SF1">
    <property type="entry name" value="HTH-TYPE TRANSCRIPTIONAL REGULATORY PROTEIN GABR"/>
    <property type="match status" value="1"/>
</dbReference>
<keyword evidence="4" id="KW-0238">DNA-binding</keyword>
<dbReference type="InterPro" id="IPR015424">
    <property type="entry name" value="PyrdxlP-dep_Trfase"/>
</dbReference>
<dbReference type="SMART" id="SM00345">
    <property type="entry name" value="HTH_GNTR"/>
    <property type="match status" value="1"/>
</dbReference>
<dbReference type="CDD" id="cd07377">
    <property type="entry name" value="WHTH_GntR"/>
    <property type="match status" value="1"/>
</dbReference>
<organism evidence="7 8">
    <name type="scientific">Azospirillum thermophilum</name>
    <dbReference type="NCBI Taxonomy" id="2202148"/>
    <lineage>
        <taxon>Bacteria</taxon>
        <taxon>Pseudomonadati</taxon>
        <taxon>Pseudomonadota</taxon>
        <taxon>Alphaproteobacteria</taxon>
        <taxon>Rhodospirillales</taxon>
        <taxon>Azospirillaceae</taxon>
        <taxon>Azospirillum</taxon>
    </lineage>
</organism>
<dbReference type="Pfam" id="PF00392">
    <property type="entry name" value="GntR"/>
    <property type="match status" value="1"/>
</dbReference>
<dbReference type="InterPro" id="IPR051446">
    <property type="entry name" value="HTH_trans_reg/aminotransferase"/>
</dbReference>
<accession>A0A2S2CUQ4</accession>